<dbReference type="PANTHER" id="PTHR21859:SF55">
    <property type="entry name" value="SPERMATOGENESIS-ASSOCIATED PROTEIN 31A1-RELATED"/>
    <property type="match status" value="1"/>
</dbReference>
<evidence type="ECO:0000313" key="5">
    <source>
        <dbReference type="Proteomes" id="UP000694547"/>
    </source>
</evidence>
<keyword evidence="3" id="KW-0472">Membrane</keyword>
<dbReference type="GeneTree" id="ENSGT00940000170831"/>
<evidence type="ECO:0000313" key="4">
    <source>
        <dbReference type="Ensembl" id="ENSPEMP00000008954.1"/>
    </source>
</evidence>
<evidence type="ECO:0000256" key="2">
    <source>
        <dbReference type="SAM" id="MobiDB-lite"/>
    </source>
</evidence>
<keyword evidence="5" id="KW-1185">Reference proteome</keyword>
<dbReference type="AlphaFoldDB" id="A0A8C8TEG6"/>
<accession>A0A8C8TEG6</accession>
<keyword evidence="3" id="KW-1133">Transmembrane helix</keyword>
<organism evidence="4 5">
    <name type="scientific">Peromyscus maniculatus bairdii</name>
    <name type="common">Prairie deer mouse</name>
    <dbReference type="NCBI Taxonomy" id="230844"/>
    <lineage>
        <taxon>Eukaryota</taxon>
        <taxon>Metazoa</taxon>
        <taxon>Chordata</taxon>
        <taxon>Craniata</taxon>
        <taxon>Vertebrata</taxon>
        <taxon>Euteleostomi</taxon>
        <taxon>Mammalia</taxon>
        <taxon>Eutheria</taxon>
        <taxon>Euarchontoglires</taxon>
        <taxon>Glires</taxon>
        <taxon>Rodentia</taxon>
        <taxon>Myomorpha</taxon>
        <taxon>Muroidea</taxon>
        <taxon>Cricetidae</taxon>
        <taxon>Neotominae</taxon>
        <taxon>Peromyscus</taxon>
    </lineage>
</organism>
<feature type="transmembrane region" description="Helical" evidence="3">
    <location>
        <begin position="21"/>
        <end position="45"/>
    </location>
</feature>
<feature type="region of interest" description="Disordered" evidence="2">
    <location>
        <begin position="48"/>
        <end position="102"/>
    </location>
</feature>
<feature type="compositionally biased region" description="Basic and acidic residues" evidence="2">
    <location>
        <begin position="82"/>
        <end position="92"/>
    </location>
</feature>
<reference evidence="4" key="3">
    <citation type="submission" date="2025-09" db="UniProtKB">
        <authorList>
            <consortium name="Ensembl"/>
        </authorList>
    </citation>
    <scope>IDENTIFICATION</scope>
</reference>
<keyword evidence="3" id="KW-0812">Transmembrane</keyword>
<comment type="similarity">
    <text evidence="1">Belongs to the SPATA31 family.</text>
</comment>
<proteinExistence type="inferred from homology"/>
<reference evidence="4 5" key="1">
    <citation type="submission" date="2018-10" db="EMBL/GenBank/DDBJ databases">
        <title>Improved assembly of the deer mouse Peromyscus maniculatus genome.</title>
        <authorList>
            <person name="Lassance J.-M."/>
            <person name="Hoekstra H.E."/>
        </authorList>
    </citation>
    <scope>NUCLEOTIDE SEQUENCE [LARGE SCALE GENOMIC DNA]</scope>
</reference>
<name>A0A8C8TEG6_PERMB</name>
<sequence length="102" mass="11435">MESSVLQLKSLSDSWMSLSSIFIEMDVIFGVMCGVGLFFLLIPFLKTYPVSPPPESGKNTPKVRRRRQSKTRKKNASVKGCNDQKECGREPESITTCGNPHR</sequence>
<dbReference type="PANTHER" id="PTHR21859">
    <property type="entry name" value="ACROSOME-SPECIFIC PROTEIN"/>
    <property type="match status" value="1"/>
</dbReference>
<dbReference type="Ensembl" id="ENSPEMT00000013119.2">
    <property type="protein sequence ID" value="ENSPEMP00000008954.1"/>
    <property type="gene ID" value="ENSPEMG00000010408.2"/>
</dbReference>
<dbReference type="Proteomes" id="UP000694547">
    <property type="component" value="Chromosome 5"/>
</dbReference>
<feature type="compositionally biased region" description="Polar residues" evidence="2">
    <location>
        <begin position="93"/>
        <end position="102"/>
    </location>
</feature>
<feature type="compositionally biased region" description="Basic residues" evidence="2">
    <location>
        <begin position="61"/>
        <end position="76"/>
    </location>
</feature>
<evidence type="ECO:0000256" key="3">
    <source>
        <dbReference type="SAM" id="Phobius"/>
    </source>
</evidence>
<protein>
    <submittedName>
        <fullName evidence="4">Predicted gene 904</fullName>
    </submittedName>
</protein>
<reference evidence="4" key="2">
    <citation type="submission" date="2025-08" db="UniProtKB">
        <authorList>
            <consortium name="Ensembl"/>
        </authorList>
    </citation>
    <scope>IDENTIFICATION</scope>
</reference>
<evidence type="ECO:0000256" key="1">
    <source>
        <dbReference type="ARBA" id="ARBA00035009"/>
    </source>
</evidence>